<keyword evidence="5 15" id="KW-0050">Antiport</keyword>
<evidence type="ECO:0000256" key="10">
    <source>
        <dbReference type="ARBA" id="ARBA00023053"/>
    </source>
</evidence>
<evidence type="ECO:0000256" key="2">
    <source>
        <dbReference type="ARBA" id="ARBA00010695"/>
    </source>
</evidence>
<dbReference type="InterPro" id="IPR022913">
    <property type="entry name" value="Multidrug-R_MdtK"/>
</dbReference>
<dbReference type="Pfam" id="PF01554">
    <property type="entry name" value="MatE"/>
    <property type="match status" value="2"/>
</dbReference>
<accession>A0A9P1PWL7</accession>
<feature type="transmembrane region" description="Helical" evidence="15">
    <location>
        <begin position="140"/>
        <end position="160"/>
    </location>
</feature>
<evidence type="ECO:0000313" key="16">
    <source>
        <dbReference type="EMBL" id="CNF89682.1"/>
    </source>
</evidence>
<comment type="caution">
    <text evidence="16">The sequence shown here is derived from an EMBL/GenBank/DDBJ whole genome shotgun (WGS) entry which is preliminary data.</text>
</comment>
<proteinExistence type="inferred from homology"/>
<keyword evidence="6 15" id="KW-1003">Cell membrane</keyword>
<dbReference type="GO" id="GO:0006814">
    <property type="term" value="P:sodium ion transport"/>
    <property type="evidence" value="ECO:0007669"/>
    <property type="project" value="UniProtKB-UniRule"/>
</dbReference>
<dbReference type="PIRSF" id="PIRSF006603">
    <property type="entry name" value="DinF"/>
    <property type="match status" value="1"/>
</dbReference>
<dbReference type="NCBIfam" id="TIGR00797">
    <property type="entry name" value="matE"/>
    <property type="match status" value="1"/>
</dbReference>
<feature type="transmembrane region" description="Helical" evidence="15">
    <location>
        <begin position="58"/>
        <end position="82"/>
    </location>
</feature>
<keyword evidence="10 15" id="KW-0915">Sodium</keyword>
<dbReference type="GO" id="GO:0015297">
    <property type="term" value="F:antiporter activity"/>
    <property type="evidence" value="ECO:0007669"/>
    <property type="project" value="UniProtKB-UniRule"/>
</dbReference>
<protein>
    <recommendedName>
        <fullName evidence="3 15">Multidrug resistance protein MdtK</fullName>
    </recommendedName>
    <alternativeName>
        <fullName evidence="14 15">Multidrug-efflux transporter</fullName>
    </alternativeName>
</protein>
<evidence type="ECO:0000256" key="12">
    <source>
        <dbReference type="ARBA" id="ARBA00023136"/>
    </source>
</evidence>
<evidence type="ECO:0000256" key="3">
    <source>
        <dbReference type="ARBA" id="ARBA00018471"/>
    </source>
</evidence>
<dbReference type="CDD" id="cd13131">
    <property type="entry name" value="MATE_NorM_like"/>
    <property type="match status" value="1"/>
</dbReference>
<dbReference type="AlphaFoldDB" id="A0A9P1PWL7"/>
<feature type="transmembrane region" description="Helical" evidence="15">
    <location>
        <begin position="21"/>
        <end position="38"/>
    </location>
</feature>
<comment type="subcellular location">
    <subcellularLocation>
        <location evidence="1">Cell inner membrane</location>
        <topology evidence="1">Multi-pass membrane protein</topology>
    </subcellularLocation>
    <subcellularLocation>
        <location evidence="15">Cell membrane</location>
        <topology evidence="15">Multi-pass membrane protein</topology>
    </subcellularLocation>
</comment>
<feature type="transmembrane region" description="Helical" evidence="15">
    <location>
        <begin position="200"/>
        <end position="225"/>
    </location>
</feature>
<feature type="transmembrane region" description="Helical" evidence="15">
    <location>
        <begin position="103"/>
        <end position="120"/>
    </location>
</feature>
<dbReference type="GO" id="GO:0042910">
    <property type="term" value="F:xenobiotic transmembrane transporter activity"/>
    <property type="evidence" value="ECO:0007669"/>
    <property type="project" value="UniProtKB-UniRule"/>
</dbReference>
<keyword evidence="7" id="KW-0997">Cell inner membrane</keyword>
<dbReference type="GO" id="GO:0006855">
    <property type="term" value="P:xenobiotic transmembrane transport"/>
    <property type="evidence" value="ECO:0007669"/>
    <property type="project" value="UniProtKB-UniRule"/>
</dbReference>
<evidence type="ECO:0000313" key="17">
    <source>
        <dbReference type="Proteomes" id="UP000041356"/>
    </source>
</evidence>
<dbReference type="HAMAP" id="MF_00400">
    <property type="entry name" value="MdtK"/>
    <property type="match status" value="1"/>
</dbReference>
<comment type="similarity">
    <text evidence="2 15">Belongs to the multi antimicrobial extrusion (MATE) (TC 2.A.66.1) family. MdtK subfamily.</text>
</comment>
<evidence type="ECO:0000256" key="9">
    <source>
        <dbReference type="ARBA" id="ARBA00022989"/>
    </source>
</evidence>
<keyword evidence="4 15" id="KW-0813">Transport</keyword>
<dbReference type="PANTHER" id="PTHR43298">
    <property type="entry name" value="MULTIDRUG RESISTANCE PROTEIN NORM-RELATED"/>
    <property type="match status" value="1"/>
</dbReference>
<evidence type="ECO:0000256" key="6">
    <source>
        <dbReference type="ARBA" id="ARBA00022475"/>
    </source>
</evidence>
<feature type="transmembrane region" description="Helical" evidence="15">
    <location>
        <begin position="400"/>
        <end position="420"/>
    </location>
</feature>
<organism evidence="16 17">
    <name type="scientific">Yersinia enterocolitica</name>
    <dbReference type="NCBI Taxonomy" id="630"/>
    <lineage>
        <taxon>Bacteria</taxon>
        <taxon>Pseudomonadati</taxon>
        <taxon>Pseudomonadota</taxon>
        <taxon>Gammaproteobacteria</taxon>
        <taxon>Enterobacterales</taxon>
        <taxon>Yersiniaceae</taxon>
        <taxon>Yersinia</taxon>
    </lineage>
</organism>
<evidence type="ECO:0000256" key="14">
    <source>
        <dbReference type="ARBA" id="ARBA00031636"/>
    </source>
</evidence>
<keyword evidence="9 15" id="KW-1133">Transmembrane helix</keyword>
<evidence type="ECO:0000256" key="1">
    <source>
        <dbReference type="ARBA" id="ARBA00004429"/>
    </source>
</evidence>
<dbReference type="Proteomes" id="UP000041356">
    <property type="component" value="Unassembled WGS sequence"/>
</dbReference>
<evidence type="ECO:0000256" key="13">
    <source>
        <dbReference type="ARBA" id="ARBA00023201"/>
    </source>
</evidence>
<feature type="transmembrane region" description="Helical" evidence="15">
    <location>
        <begin position="289"/>
        <end position="314"/>
    </location>
</feature>
<keyword evidence="13 15" id="KW-0739">Sodium transport</keyword>
<feature type="transmembrane region" description="Helical" evidence="15">
    <location>
        <begin position="432"/>
        <end position="451"/>
    </location>
</feature>
<gene>
    <name evidence="16" type="primary">mdtK_1</name>
    <name evidence="15" type="synonym">mdtK</name>
    <name evidence="16" type="ORF">ERS137939_02711</name>
</gene>
<keyword evidence="11 15" id="KW-0406">Ion transport</keyword>
<sequence>MHREERWVDKGAYVQKYIVEARSLLALAIPVVIAQLSQTAMGVVDTIMAGSVSATDMAAVAVGTSIWLPAILFGHGLLLALTPTVAQLNGSGRRNQIAHQVRQGFWLASCVSVLIMVVIYNSDHVIKQMHNIDPVLADKAVGFLHAIMWGAPGYLFFQVLRNQCEGLSKTKPGMVIGFIGLLVNIPINYIFIYGKFGAPALGGVGCGVATGTVYWVMFLMMRWYVTRARSQQDIKLEKGFAAPDWQVMKRLGGLGLPVALALFFEVTLFAVVALLVSPLGIVAVAGHQIALNFSSLMFMLPMSLSVAATIRVGFRLGQGSVENARVAAYTSIAVGLMLACVTAIFTVVFREHIALLYNKTPEVVVMASHLMLLAALYQLSDAIQVIGSGVLRGYKDTRSIFFITFTAYWLLGLPTGYVLGLTDYIVPAMGPSGFWIGFVIGLTSAAILMALRIRWLQKQPPAFILQKAAH</sequence>
<name>A0A9P1PWL7_YEREN</name>
<feature type="transmembrane region" description="Helical" evidence="15">
    <location>
        <begin position="326"/>
        <end position="349"/>
    </location>
</feature>
<feature type="transmembrane region" description="Helical" evidence="15">
    <location>
        <begin position="172"/>
        <end position="194"/>
    </location>
</feature>
<evidence type="ECO:0000256" key="11">
    <source>
        <dbReference type="ARBA" id="ARBA00023065"/>
    </source>
</evidence>
<dbReference type="EMBL" id="CPZF01000006">
    <property type="protein sequence ID" value="CNF89682.1"/>
    <property type="molecule type" value="Genomic_DNA"/>
</dbReference>
<dbReference type="GO" id="GO:0005886">
    <property type="term" value="C:plasma membrane"/>
    <property type="evidence" value="ECO:0007669"/>
    <property type="project" value="UniProtKB-SubCell"/>
</dbReference>
<dbReference type="InterPro" id="IPR050222">
    <property type="entry name" value="MATE_MdtK"/>
</dbReference>
<dbReference type="InterPro" id="IPR002528">
    <property type="entry name" value="MATE_fam"/>
</dbReference>
<feature type="transmembrane region" description="Helical" evidence="15">
    <location>
        <begin position="361"/>
        <end position="379"/>
    </location>
</feature>
<keyword evidence="8 15" id="KW-0812">Transmembrane</keyword>
<comment type="function">
    <text evidence="15">Multidrug efflux pump that functions probably as a Na(+)/drug antiporter.</text>
</comment>
<evidence type="ECO:0000256" key="8">
    <source>
        <dbReference type="ARBA" id="ARBA00022692"/>
    </source>
</evidence>
<feature type="transmembrane region" description="Helical" evidence="15">
    <location>
        <begin position="258"/>
        <end position="283"/>
    </location>
</feature>
<keyword evidence="12 15" id="KW-0472">Membrane</keyword>
<evidence type="ECO:0000256" key="15">
    <source>
        <dbReference type="HAMAP-Rule" id="MF_00400"/>
    </source>
</evidence>
<evidence type="ECO:0000256" key="5">
    <source>
        <dbReference type="ARBA" id="ARBA00022449"/>
    </source>
</evidence>
<evidence type="ECO:0000256" key="4">
    <source>
        <dbReference type="ARBA" id="ARBA00022448"/>
    </source>
</evidence>
<dbReference type="InterPro" id="IPR048279">
    <property type="entry name" value="MdtK-like"/>
</dbReference>
<reference evidence="16 17" key="1">
    <citation type="submission" date="2015-03" db="EMBL/GenBank/DDBJ databases">
        <authorList>
            <consortium name="Pathogen Informatics"/>
            <person name="Murphy D."/>
        </authorList>
    </citation>
    <scope>NUCLEOTIDE SEQUENCE [LARGE SCALE GENOMIC DNA]</scope>
    <source>
        <strain evidence="16 17">IP27818</strain>
    </source>
</reference>
<evidence type="ECO:0000256" key="7">
    <source>
        <dbReference type="ARBA" id="ARBA00022519"/>
    </source>
</evidence>
<dbReference type="PANTHER" id="PTHR43298:SF2">
    <property type="entry name" value="FMN_FAD EXPORTER YEEO-RELATED"/>
    <property type="match status" value="1"/>
</dbReference>